<accession>A0A398DS15</accession>
<accession>A0A398DEK6</accession>
<dbReference type="EMBL" id="QXIT01000047">
    <property type="protein sequence ID" value="RIE09524.1"/>
    <property type="molecule type" value="Genomic_DNA"/>
</dbReference>
<dbReference type="Proteomes" id="UP000266489">
    <property type="component" value="Unassembled WGS sequence"/>
</dbReference>
<protein>
    <submittedName>
        <fullName evidence="2">VOC family protein</fullName>
    </submittedName>
</protein>
<feature type="domain" description="VOC" evidence="1">
    <location>
        <begin position="2"/>
        <end position="120"/>
    </location>
</feature>
<dbReference type="PANTHER" id="PTHR36113">
    <property type="entry name" value="LYASE, PUTATIVE-RELATED-RELATED"/>
    <property type="match status" value="1"/>
</dbReference>
<dbReference type="InterPro" id="IPR029068">
    <property type="entry name" value="Glyas_Bleomycin-R_OHBP_Dase"/>
</dbReference>
<dbReference type="Proteomes" id="UP000266260">
    <property type="component" value="Unassembled WGS sequence"/>
</dbReference>
<evidence type="ECO:0000313" key="3">
    <source>
        <dbReference type="EMBL" id="RIE13461.1"/>
    </source>
</evidence>
<evidence type="ECO:0000259" key="1">
    <source>
        <dbReference type="PROSITE" id="PS51819"/>
    </source>
</evidence>
<dbReference type="PROSITE" id="PS51819">
    <property type="entry name" value="VOC"/>
    <property type="match status" value="1"/>
</dbReference>
<proteinExistence type="predicted"/>
<evidence type="ECO:0000313" key="5">
    <source>
        <dbReference type="Proteomes" id="UP000266489"/>
    </source>
</evidence>
<dbReference type="Gene3D" id="3.10.180.10">
    <property type="entry name" value="2,3-Dihydroxybiphenyl 1,2-Dioxygenase, domain 1"/>
    <property type="match status" value="1"/>
</dbReference>
<evidence type="ECO:0000313" key="2">
    <source>
        <dbReference type="EMBL" id="RIE09524.1"/>
    </source>
</evidence>
<dbReference type="PANTHER" id="PTHR36113:SF3">
    <property type="entry name" value="SLL5075 PROTEIN"/>
    <property type="match status" value="1"/>
</dbReference>
<sequence>MKFCWVTLSVDNMEQSLAFYRDLLGLNICSRFSAGEVVEIAMLGESDKPKIELMCNKHNKITNRGTGISIGFEVNSLEEAMAYVQSNHIPITKGPFSPSPMTRFFFVNDPNGIEIQLVENK</sequence>
<dbReference type="RefSeq" id="WP_119119513.1">
    <property type="nucleotide sequence ID" value="NZ_QXIT01000047.1"/>
</dbReference>
<dbReference type="AlphaFoldDB" id="A0A398DEK6"/>
<gene>
    <name evidence="3" type="ORF">SMC5_02875</name>
    <name evidence="2" type="ORF">SMC6_02500</name>
</gene>
<dbReference type="SUPFAM" id="SSF54593">
    <property type="entry name" value="Glyoxalase/Bleomycin resistance protein/Dihydroxybiphenyl dioxygenase"/>
    <property type="match status" value="1"/>
</dbReference>
<dbReference type="InterPro" id="IPR051332">
    <property type="entry name" value="Fosfomycin_Res_Enzymes"/>
</dbReference>
<reference evidence="4 5" key="1">
    <citation type="submission" date="2018-09" db="EMBL/GenBank/DDBJ databases">
        <title>Discovery and Ecogenomic Context for Candidatus Cryosericales, a Global Caldiserica Order Active in Thawing Permafrost.</title>
        <authorList>
            <person name="Martinez M.A."/>
            <person name="Woodcroft B.J."/>
            <person name="Ignacio Espinoza J.C."/>
            <person name="Zayed A."/>
            <person name="Singleton C.M."/>
            <person name="Boyd J."/>
            <person name="Li Y.-F."/>
            <person name="Purvine S."/>
            <person name="Maughan H."/>
            <person name="Hodgkins S.B."/>
            <person name="Anderson D."/>
            <person name="Sederholm M."/>
            <person name="Temperton B."/>
            <person name="Saleska S.R."/>
            <person name="Tyson G.W."/>
            <person name="Rich V.I."/>
        </authorList>
    </citation>
    <scope>NUCLEOTIDE SEQUENCE [LARGE SCALE GENOMIC DNA]</scope>
    <source>
        <strain evidence="3 5">SMC5</strain>
        <strain evidence="2 4">SMC6</strain>
    </source>
</reference>
<name>A0A398DEK6_9BACT</name>
<dbReference type="CDD" id="cd06587">
    <property type="entry name" value="VOC"/>
    <property type="match status" value="1"/>
</dbReference>
<dbReference type="OrthoDB" id="9789841at2"/>
<dbReference type="InterPro" id="IPR004360">
    <property type="entry name" value="Glyas_Fos-R_dOase_dom"/>
</dbReference>
<dbReference type="InterPro" id="IPR037523">
    <property type="entry name" value="VOC_core"/>
</dbReference>
<organism evidence="2 4">
    <name type="scientific">Candidatus Cryosericum odellii</name>
    <dbReference type="NCBI Taxonomy" id="2290917"/>
    <lineage>
        <taxon>Bacteria</taxon>
        <taxon>Pseudomonadati</taxon>
        <taxon>Caldisericota/Cryosericota group</taxon>
        <taxon>Candidatus Cryosericota</taxon>
        <taxon>Candidatus Cryosericia</taxon>
        <taxon>Candidatus Cryosericales</taxon>
        <taxon>Candidatus Cryosericaceae</taxon>
        <taxon>Candidatus Cryosericum</taxon>
    </lineage>
</organism>
<dbReference type="EMBL" id="QXIU01000070">
    <property type="protein sequence ID" value="RIE13461.1"/>
    <property type="molecule type" value="Genomic_DNA"/>
</dbReference>
<comment type="caution">
    <text evidence="2">The sequence shown here is derived from an EMBL/GenBank/DDBJ whole genome shotgun (WGS) entry which is preliminary data.</text>
</comment>
<keyword evidence="4" id="KW-1185">Reference proteome</keyword>
<evidence type="ECO:0000313" key="4">
    <source>
        <dbReference type="Proteomes" id="UP000266260"/>
    </source>
</evidence>
<dbReference type="Pfam" id="PF00903">
    <property type="entry name" value="Glyoxalase"/>
    <property type="match status" value="1"/>
</dbReference>